<organism evidence="7 8">
    <name type="scientific">Choiromyces venosus 120613-1</name>
    <dbReference type="NCBI Taxonomy" id="1336337"/>
    <lineage>
        <taxon>Eukaryota</taxon>
        <taxon>Fungi</taxon>
        <taxon>Dikarya</taxon>
        <taxon>Ascomycota</taxon>
        <taxon>Pezizomycotina</taxon>
        <taxon>Pezizomycetes</taxon>
        <taxon>Pezizales</taxon>
        <taxon>Tuberaceae</taxon>
        <taxon>Choiromyces</taxon>
    </lineage>
</organism>
<feature type="non-terminal residue" evidence="7">
    <location>
        <position position="78"/>
    </location>
</feature>
<dbReference type="SUPFAM" id="SSF64484">
    <property type="entry name" value="beta and beta-prime subunits of DNA dependent RNA-polymerase"/>
    <property type="match status" value="1"/>
</dbReference>
<dbReference type="EC" id="2.7.7.6" evidence="2"/>
<feature type="non-terminal residue" evidence="7">
    <location>
        <position position="1"/>
    </location>
</feature>
<dbReference type="InterPro" id="IPR045867">
    <property type="entry name" value="DNA-dir_RpoC_beta_prime"/>
</dbReference>
<evidence type="ECO:0000313" key="8">
    <source>
        <dbReference type="Proteomes" id="UP000276215"/>
    </source>
</evidence>
<keyword evidence="6" id="KW-0804">Transcription</keyword>
<comment type="similarity">
    <text evidence="1">Belongs to the RNA polymerase beta' chain family.</text>
</comment>
<dbReference type="GO" id="GO:0003899">
    <property type="term" value="F:DNA-directed RNA polymerase activity"/>
    <property type="evidence" value="ECO:0007669"/>
    <property type="project" value="UniProtKB-EC"/>
</dbReference>
<protein>
    <recommendedName>
        <fullName evidence="2">DNA-directed RNA polymerase</fullName>
        <ecNumber evidence="2">2.7.7.6</ecNumber>
    </recommendedName>
</protein>
<reference evidence="7 8" key="1">
    <citation type="journal article" date="2018" name="Nat. Ecol. Evol.">
        <title>Pezizomycetes genomes reveal the molecular basis of ectomycorrhizal truffle lifestyle.</title>
        <authorList>
            <person name="Murat C."/>
            <person name="Payen T."/>
            <person name="Noel B."/>
            <person name="Kuo A."/>
            <person name="Morin E."/>
            <person name="Chen J."/>
            <person name="Kohler A."/>
            <person name="Krizsan K."/>
            <person name="Balestrini R."/>
            <person name="Da Silva C."/>
            <person name="Montanini B."/>
            <person name="Hainaut M."/>
            <person name="Levati E."/>
            <person name="Barry K.W."/>
            <person name="Belfiori B."/>
            <person name="Cichocki N."/>
            <person name="Clum A."/>
            <person name="Dockter R.B."/>
            <person name="Fauchery L."/>
            <person name="Guy J."/>
            <person name="Iotti M."/>
            <person name="Le Tacon F."/>
            <person name="Lindquist E.A."/>
            <person name="Lipzen A."/>
            <person name="Malagnac F."/>
            <person name="Mello A."/>
            <person name="Molinier V."/>
            <person name="Miyauchi S."/>
            <person name="Poulain J."/>
            <person name="Riccioni C."/>
            <person name="Rubini A."/>
            <person name="Sitrit Y."/>
            <person name="Splivallo R."/>
            <person name="Traeger S."/>
            <person name="Wang M."/>
            <person name="Zifcakova L."/>
            <person name="Wipf D."/>
            <person name="Zambonelli A."/>
            <person name="Paolocci F."/>
            <person name="Nowrousian M."/>
            <person name="Ottonello S."/>
            <person name="Baldrian P."/>
            <person name="Spatafora J.W."/>
            <person name="Henrissat B."/>
            <person name="Nagy L.G."/>
            <person name="Aury J.M."/>
            <person name="Wincker P."/>
            <person name="Grigoriev I.V."/>
            <person name="Bonfante P."/>
            <person name="Martin F.M."/>
        </authorList>
    </citation>
    <scope>NUCLEOTIDE SEQUENCE [LARGE SCALE GENOMIC DNA]</scope>
    <source>
        <strain evidence="7 8">120613-1</strain>
    </source>
</reference>
<name>A0A3N4IZ34_9PEZI</name>
<dbReference type="PANTHER" id="PTHR19376">
    <property type="entry name" value="DNA-DIRECTED RNA POLYMERASE"/>
    <property type="match status" value="1"/>
</dbReference>
<dbReference type="STRING" id="1336337.A0A3N4IZ34"/>
<dbReference type="GO" id="GO:0006351">
    <property type="term" value="P:DNA-templated transcription"/>
    <property type="evidence" value="ECO:0007669"/>
    <property type="project" value="InterPro"/>
</dbReference>
<evidence type="ECO:0000256" key="5">
    <source>
        <dbReference type="ARBA" id="ARBA00022695"/>
    </source>
</evidence>
<dbReference type="Proteomes" id="UP000276215">
    <property type="component" value="Unassembled WGS sequence"/>
</dbReference>
<accession>A0A3N4IZ34</accession>
<evidence type="ECO:0000256" key="1">
    <source>
        <dbReference type="ARBA" id="ARBA00006460"/>
    </source>
</evidence>
<dbReference type="OrthoDB" id="3942064at2759"/>
<keyword evidence="3" id="KW-0240">DNA-directed RNA polymerase</keyword>
<proteinExistence type="inferred from homology"/>
<evidence type="ECO:0000256" key="3">
    <source>
        <dbReference type="ARBA" id="ARBA00022478"/>
    </source>
</evidence>
<keyword evidence="8" id="KW-1185">Reference proteome</keyword>
<dbReference type="PANTHER" id="PTHR19376:SF11">
    <property type="entry name" value="DNA-DIRECTED RNA POLYMERASE I SUBUNIT RPA1"/>
    <property type="match status" value="1"/>
</dbReference>
<evidence type="ECO:0000256" key="2">
    <source>
        <dbReference type="ARBA" id="ARBA00012418"/>
    </source>
</evidence>
<dbReference type="GO" id="GO:0005736">
    <property type="term" value="C:RNA polymerase I complex"/>
    <property type="evidence" value="ECO:0007669"/>
    <property type="project" value="TreeGrafter"/>
</dbReference>
<gene>
    <name evidence="7" type="ORF">L873DRAFT_1614611</name>
</gene>
<sequence length="78" mass="8511">HLNLVADIMTHDGGFTPFNRQGLKTSISAFLKMSFETTCNFLTEAIGKWDFDDLTSPSSRIMLEKLSGVGSGSIDVLV</sequence>
<evidence type="ECO:0000256" key="6">
    <source>
        <dbReference type="ARBA" id="ARBA00023163"/>
    </source>
</evidence>
<dbReference type="AlphaFoldDB" id="A0A3N4IZ34"/>
<keyword evidence="4" id="KW-0808">Transferase</keyword>
<dbReference type="EMBL" id="ML120545">
    <property type="protein sequence ID" value="RPA90038.1"/>
    <property type="molecule type" value="Genomic_DNA"/>
</dbReference>
<evidence type="ECO:0000313" key="7">
    <source>
        <dbReference type="EMBL" id="RPA90038.1"/>
    </source>
</evidence>
<keyword evidence="5" id="KW-0548">Nucleotidyltransferase</keyword>
<evidence type="ECO:0000256" key="4">
    <source>
        <dbReference type="ARBA" id="ARBA00022679"/>
    </source>
</evidence>